<dbReference type="InterPro" id="IPR003010">
    <property type="entry name" value="C-N_Hydrolase"/>
</dbReference>
<dbReference type="GO" id="GO:0005737">
    <property type="term" value="C:cytoplasm"/>
    <property type="evidence" value="ECO:0007669"/>
    <property type="project" value="InterPro"/>
</dbReference>
<dbReference type="PIRSF" id="PIRSF006630">
    <property type="entry name" value="NADS_GAT"/>
    <property type="match status" value="1"/>
</dbReference>
<dbReference type="GO" id="GO:0005524">
    <property type="term" value="F:ATP binding"/>
    <property type="evidence" value="ECO:0007669"/>
    <property type="project" value="UniProtKB-UniRule"/>
</dbReference>
<dbReference type="GO" id="GO:0008795">
    <property type="term" value="F:NAD+ synthase activity"/>
    <property type="evidence" value="ECO:0007669"/>
    <property type="project" value="UniProtKB-UniRule"/>
</dbReference>
<dbReference type="CDD" id="cd07570">
    <property type="entry name" value="GAT_Gln-NAD-synth"/>
    <property type="match status" value="1"/>
</dbReference>
<dbReference type="InterPro" id="IPR014445">
    <property type="entry name" value="Gln-dep_NAD_synthase"/>
</dbReference>
<dbReference type="InterPro" id="IPR041856">
    <property type="entry name" value="NAD+_synth_C"/>
</dbReference>
<evidence type="ECO:0000256" key="8">
    <source>
        <dbReference type="PIRNR" id="PIRNR006630"/>
    </source>
</evidence>
<dbReference type="CDD" id="cd00553">
    <property type="entry name" value="NAD_synthase"/>
    <property type="match status" value="1"/>
</dbReference>
<keyword evidence="6 7" id="KW-0520">NAD</keyword>
<feature type="binding site" evidence="7">
    <location>
        <begin position="478"/>
        <end position="481"/>
    </location>
    <ligand>
        <name>deamido-NAD(+)</name>
        <dbReference type="ChEBI" id="CHEBI:58437"/>
        <note>ligand shared between two neighboring subunits</note>
    </ligand>
</feature>
<dbReference type="GO" id="GO:0009435">
    <property type="term" value="P:NAD+ biosynthetic process"/>
    <property type="evidence" value="ECO:0007669"/>
    <property type="project" value="UniProtKB-UniRule"/>
</dbReference>
<reference evidence="11" key="1">
    <citation type="submission" date="2020-10" db="EMBL/GenBank/DDBJ databases">
        <authorList>
            <person name="Gilroy R."/>
        </authorList>
    </citation>
    <scope>NUCLEOTIDE SEQUENCE</scope>
    <source>
        <strain evidence="11">F6-4510</strain>
    </source>
</reference>
<feature type="binding site" evidence="7">
    <location>
        <begin position="358"/>
        <end position="365"/>
    </location>
    <ligand>
        <name>ATP</name>
        <dbReference type="ChEBI" id="CHEBI:30616"/>
    </ligand>
</feature>
<dbReference type="PROSITE" id="PS50263">
    <property type="entry name" value="CN_HYDROLASE"/>
    <property type="match status" value="1"/>
</dbReference>
<feature type="binding site" evidence="7">
    <location>
        <position position="197"/>
    </location>
    <ligand>
        <name>L-glutamine</name>
        <dbReference type="ChEBI" id="CHEBI:58359"/>
    </ligand>
</feature>
<dbReference type="EMBL" id="JADIMX010000014">
    <property type="protein sequence ID" value="MBO8433817.1"/>
    <property type="molecule type" value="Genomic_DNA"/>
</dbReference>
<evidence type="ECO:0000313" key="11">
    <source>
        <dbReference type="EMBL" id="MBO8433817.1"/>
    </source>
</evidence>
<comment type="catalytic activity">
    <reaction evidence="7 8">
        <text>deamido-NAD(+) + L-glutamine + ATP + H2O = L-glutamate + AMP + diphosphate + NAD(+) + H(+)</text>
        <dbReference type="Rhea" id="RHEA:24384"/>
        <dbReference type="ChEBI" id="CHEBI:15377"/>
        <dbReference type="ChEBI" id="CHEBI:15378"/>
        <dbReference type="ChEBI" id="CHEBI:29985"/>
        <dbReference type="ChEBI" id="CHEBI:30616"/>
        <dbReference type="ChEBI" id="CHEBI:33019"/>
        <dbReference type="ChEBI" id="CHEBI:57540"/>
        <dbReference type="ChEBI" id="CHEBI:58359"/>
        <dbReference type="ChEBI" id="CHEBI:58437"/>
        <dbReference type="ChEBI" id="CHEBI:456215"/>
        <dbReference type="EC" id="6.3.5.1"/>
    </reaction>
</comment>
<feature type="binding site" evidence="7">
    <location>
        <position position="473"/>
    </location>
    <ligand>
        <name>deamido-NAD(+)</name>
        <dbReference type="ChEBI" id="CHEBI:58437"/>
        <note>ligand shared between two neighboring subunits</note>
    </ligand>
</feature>
<dbReference type="SUPFAM" id="SSF56317">
    <property type="entry name" value="Carbon-nitrogen hydrolase"/>
    <property type="match status" value="1"/>
</dbReference>
<dbReference type="GO" id="GO:0003952">
    <property type="term" value="F:NAD+ synthase (glutamine-hydrolyzing) activity"/>
    <property type="evidence" value="ECO:0007669"/>
    <property type="project" value="UniProtKB-UniRule"/>
</dbReference>
<dbReference type="Pfam" id="PF00795">
    <property type="entry name" value="CN_hydrolase"/>
    <property type="match status" value="1"/>
</dbReference>
<dbReference type="SUPFAM" id="SSF52402">
    <property type="entry name" value="Adenine nucleotide alpha hydrolases-like"/>
    <property type="match status" value="1"/>
</dbReference>
<dbReference type="NCBIfam" id="NF002730">
    <property type="entry name" value="PRK02628.1"/>
    <property type="match status" value="1"/>
</dbReference>
<evidence type="ECO:0000256" key="6">
    <source>
        <dbReference type="ARBA" id="ARBA00023027"/>
    </source>
</evidence>
<dbReference type="Gene3D" id="3.40.50.620">
    <property type="entry name" value="HUPs"/>
    <property type="match status" value="1"/>
</dbReference>
<feature type="binding site" evidence="7">
    <location>
        <position position="203"/>
    </location>
    <ligand>
        <name>L-glutamine</name>
        <dbReference type="ChEBI" id="CHEBI:58359"/>
    </ligand>
</feature>
<sequence length="646" mass="72375">MHSFIRTASAVPKLKVADCIYNTDEILKLIDEAHKKDVKILVFPELSITSYTCSDLFLQSTLIEYAEKCLKKIVKFSANIDMFISVGLPVVCDNQTFNCMVAICKGKILGVVPKTSIPNYSEFYEKRWFSSADDLVSKEISLCNQIVPIGSDLLFAAENIKNLTIGIEVCEDLWGPIPPSSYLSIFGATVIINGSASNELATKNEYRRSLVSQQSSRCICGYVYTSAGTGESTQDTVFSGHSMIFENGRLLSQSKRFSKDSSLTIADIDLELLANDRKKNTSFMGSLRKTCDSMSFRTVKFNMEENSLSDFYREVKPAPFVPDNNHMLNDRCEDIFNIQVTGLSKRVTHTNSKSLVVGISGGLDSTLALLVAVKACDYLGIDRKTVHGITMPGFGTTDRTYNNALNLMKALGVTMKEISIKEASIQHFKDIGHDINIHDVTYENTQARERTQILMDYANKEYGMVIGTGDLSELALGWATYNGDHMSMYGVNGGVPKTLVRVLVKWVAENENLGDGASEILFDILDTPVSPELLPPDENGNINQKTEQIVGPYELHDFFLYYVVRFGFSPEKILFLSEKAFDGKYDRETLIQWLKNFYRRFFTQQFKRSCLPDGPKVGTINLSPRGDWRMPSDAVGRIWLDEVDKL</sequence>
<evidence type="ECO:0000256" key="1">
    <source>
        <dbReference type="ARBA" id="ARBA00005188"/>
    </source>
</evidence>
<keyword evidence="3 7" id="KW-0436">Ligase</keyword>
<feature type="active site" description="For glutaminase activity" evidence="7">
    <location>
        <position position="114"/>
    </location>
</feature>
<dbReference type="EC" id="6.3.5.1" evidence="7 8"/>
<accession>A0A9D9DTF2</accession>
<evidence type="ECO:0000256" key="3">
    <source>
        <dbReference type="ARBA" id="ARBA00022598"/>
    </source>
</evidence>
<dbReference type="GO" id="GO:0004359">
    <property type="term" value="F:glutaminase activity"/>
    <property type="evidence" value="ECO:0007669"/>
    <property type="project" value="InterPro"/>
</dbReference>
<proteinExistence type="inferred from homology"/>
<feature type="active site" description="Proton acceptor; for glutaminase activity" evidence="7">
    <location>
        <position position="45"/>
    </location>
</feature>
<dbReference type="Gene3D" id="3.60.110.10">
    <property type="entry name" value="Carbon-nitrogen hydrolase"/>
    <property type="match status" value="1"/>
</dbReference>
<comment type="similarity">
    <text evidence="2 7 8">In the C-terminal section; belongs to the NAD synthetase family.</text>
</comment>
<dbReference type="Proteomes" id="UP000823611">
    <property type="component" value="Unassembled WGS sequence"/>
</dbReference>
<comment type="pathway">
    <text evidence="1 7 8">Cofactor biosynthesis; NAD(+) biosynthesis; NAD(+) from deamido-NAD(+) (L-Gln route): step 1/1.</text>
</comment>
<evidence type="ECO:0000256" key="7">
    <source>
        <dbReference type="HAMAP-Rule" id="MF_02090"/>
    </source>
</evidence>
<comment type="function">
    <text evidence="7">Catalyzes the ATP-dependent amidation of deamido-NAD to form NAD. Uses L-glutamine as a nitrogen source.</text>
</comment>
<evidence type="ECO:0000256" key="9">
    <source>
        <dbReference type="RuleBase" id="RU003811"/>
    </source>
</evidence>
<dbReference type="NCBIfam" id="TIGR00552">
    <property type="entry name" value="nadE"/>
    <property type="match status" value="1"/>
</dbReference>
<dbReference type="InterPro" id="IPR014729">
    <property type="entry name" value="Rossmann-like_a/b/a_fold"/>
</dbReference>
<evidence type="ECO:0000256" key="4">
    <source>
        <dbReference type="ARBA" id="ARBA00022741"/>
    </source>
</evidence>
<organism evidence="11 12">
    <name type="scientific">Candidatus Fimicola merdigallinarum</name>
    <dbReference type="NCBI Taxonomy" id="2840819"/>
    <lineage>
        <taxon>Bacteria</taxon>
        <taxon>Bacillati</taxon>
        <taxon>Bacillota</taxon>
        <taxon>Clostridia</taxon>
        <taxon>Lachnospirales</taxon>
        <taxon>Lachnospiraceae</taxon>
        <taxon>Lachnospiraceae incertae sedis</taxon>
        <taxon>Candidatus Fimicola</taxon>
    </lineage>
</organism>
<feature type="active site" description="Nucleophile; for glutaminase activity" evidence="7">
    <location>
        <position position="170"/>
    </location>
</feature>
<comment type="similarity">
    <text evidence="9">Belongs to the NAD synthetase family.</text>
</comment>
<dbReference type="Pfam" id="PF02540">
    <property type="entry name" value="NAD_synthase"/>
    <property type="match status" value="1"/>
</dbReference>
<dbReference type="InterPro" id="IPR003694">
    <property type="entry name" value="NAD_synthase"/>
</dbReference>
<dbReference type="PANTHER" id="PTHR23090">
    <property type="entry name" value="NH 3 /GLUTAMINE-DEPENDENT NAD + SYNTHETASE"/>
    <property type="match status" value="1"/>
</dbReference>
<feature type="binding site" evidence="7">
    <location>
        <position position="120"/>
    </location>
    <ligand>
        <name>L-glutamine</name>
        <dbReference type="ChEBI" id="CHEBI:58359"/>
    </ligand>
</feature>
<evidence type="ECO:0000256" key="5">
    <source>
        <dbReference type="ARBA" id="ARBA00022840"/>
    </source>
</evidence>
<dbReference type="AlphaFoldDB" id="A0A9D9DTF2"/>
<feature type="domain" description="CN hydrolase" evidence="10">
    <location>
        <begin position="5"/>
        <end position="270"/>
    </location>
</feature>
<feature type="binding site" evidence="7">
    <location>
        <position position="444"/>
    </location>
    <ligand>
        <name>deamido-NAD(+)</name>
        <dbReference type="ChEBI" id="CHEBI:58437"/>
        <note>ligand shared between two neighboring subunits</note>
    </ligand>
</feature>
<keyword evidence="4 7" id="KW-0547">Nucleotide-binding</keyword>
<gene>
    <name evidence="7" type="primary">nadE</name>
    <name evidence="11" type="ORF">IAC55_00660</name>
</gene>
<comment type="caution">
    <text evidence="11">The sequence shown here is derived from an EMBL/GenBank/DDBJ whole genome shotgun (WGS) entry which is preliminary data.</text>
</comment>
<dbReference type="InterPro" id="IPR036526">
    <property type="entry name" value="C-N_Hydrolase_sf"/>
</dbReference>
<keyword evidence="5 7" id="KW-0067">ATP-binding</keyword>
<reference evidence="11" key="2">
    <citation type="journal article" date="2021" name="PeerJ">
        <title>Extensive microbial diversity within the chicken gut microbiome revealed by metagenomics and culture.</title>
        <authorList>
            <person name="Gilroy R."/>
            <person name="Ravi A."/>
            <person name="Getino M."/>
            <person name="Pursley I."/>
            <person name="Horton D.L."/>
            <person name="Alikhan N.F."/>
            <person name="Baker D."/>
            <person name="Gharbi K."/>
            <person name="Hall N."/>
            <person name="Watson M."/>
            <person name="Adriaenssens E.M."/>
            <person name="Foster-Nyarko E."/>
            <person name="Jarju S."/>
            <person name="Secka A."/>
            <person name="Antonio M."/>
            <person name="Oren A."/>
            <person name="Chaudhuri R.R."/>
            <person name="La Ragione R."/>
            <person name="Hildebrand F."/>
            <person name="Pallen M.J."/>
        </authorList>
    </citation>
    <scope>NUCLEOTIDE SEQUENCE</scope>
    <source>
        <strain evidence="11">F6-4510</strain>
    </source>
</reference>
<evidence type="ECO:0000259" key="10">
    <source>
        <dbReference type="PROSITE" id="PS50263"/>
    </source>
</evidence>
<dbReference type="HAMAP" id="MF_02090">
    <property type="entry name" value="NadE_glutamine_dep"/>
    <property type="match status" value="1"/>
</dbReference>
<evidence type="ECO:0000313" key="12">
    <source>
        <dbReference type="Proteomes" id="UP000823611"/>
    </source>
</evidence>
<protein>
    <recommendedName>
        <fullName evidence="7 8">Glutamine-dependent NAD(+) synthetase</fullName>
        <ecNumber evidence="7 8">6.3.5.1</ecNumber>
    </recommendedName>
    <alternativeName>
        <fullName evidence="7 8">NAD(+) synthase [glutamine-hydrolyzing]</fullName>
    </alternativeName>
</protein>
<evidence type="ECO:0000256" key="2">
    <source>
        <dbReference type="ARBA" id="ARBA00007145"/>
    </source>
</evidence>
<feature type="binding site" evidence="7">
    <location>
        <position position="607"/>
    </location>
    <ligand>
        <name>deamido-NAD(+)</name>
        <dbReference type="ChEBI" id="CHEBI:58437"/>
        <note>ligand shared between two neighboring subunits</note>
    </ligand>
</feature>
<dbReference type="PANTHER" id="PTHR23090:SF9">
    <property type="entry name" value="GLUTAMINE-DEPENDENT NAD(+) SYNTHETASE"/>
    <property type="match status" value="1"/>
</dbReference>
<dbReference type="Gene3D" id="1.10.10.1140">
    <property type="entry name" value="Glutamine-dependent NAD+ synthetase, C-terminal domain"/>
    <property type="match status" value="1"/>
</dbReference>
<name>A0A9D9DTF2_9FIRM</name>
<dbReference type="InterPro" id="IPR022310">
    <property type="entry name" value="NAD/GMP_synthase"/>
</dbReference>
<feature type="binding site" evidence="7">
    <location>
        <position position="468"/>
    </location>
    <ligand>
        <name>ATP</name>
        <dbReference type="ChEBI" id="CHEBI:30616"/>
    </ligand>
</feature>